<comment type="caution">
    <text evidence="5">The sequence shown here is derived from an EMBL/GenBank/DDBJ whole genome shotgun (WGS) entry which is preliminary data.</text>
</comment>
<keyword evidence="3" id="KW-0326">Glycosidase</keyword>
<dbReference type="SUPFAM" id="SSF51011">
    <property type="entry name" value="Glycosyl hydrolase domain"/>
    <property type="match status" value="1"/>
</dbReference>
<dbReference type="PANTHER" id="PTHR10357:SF179">
    <property type="entry name" value="NEUTRAL AND BASIC AMINO ACID TRANSPORT PROTEIN RBAT"/>
    <property type="match status" value="1"/>
</dbReference>
<dbReference type="InterPro" id="IPR045857">
    <property type="entry name" value="O16G_dom_2"/>
</dbReference>
<dbReference type="EMBL" id="JAMSHT010000001">
    <property type="protein sequence ID" value="MCM8556212.1"/>
    <property type="molecule type" value="Genomic_DNA"/>
</dbReference>
<evidence type="ECO:0000256" key="1">
    <source>
        <dbReference type="ARBA" id="ARBA00008061"/>
    </source>
</evidence>
<dbReference type="Gene3D" id="3.90.400.10">
    <property type="entry name" value="Oligo-1,6-glucosidase, Domain 2"/>
    <property type="match status" value="1"/>
</dbReference>
<feature type="domain" description="Glycosyl hydrolase family 13 catalytic" evidence="4">
    <location>
        <begin position="32"/>
        <end position="417"/>
    </location>
</feature>
<dbReference type="SUPFAM" id="SSF51445">
    <property type="entry name" value="(Trans)glycosidases"/>
    <property type="match status" value="1"/>
</dbReference>
<dbReference type="SMART" id="SM00642">
    <property type="entry name" value="Aamy"/>
    <property type="match status" value="1"/>
</dbReference>
<protein>
    <submittedName>
        <fullName evidence="5">Alpha-amylase family glycosyl hydrolase</fullName>
    </submittedName>
</protein>
<dbReference type="InterPro" id="IPR013780">
    <property type="entry name" value="Glyco_hydro_b"/>
</dbReference>
<reference evidence="5" key="1">
    <citation type="submission" date="2022-06" db="EMBL/GenBank/DDBJ databases">
        <title>Sphingomicrobium sedimins sp. nov., a marine bacterium isolated from tidal flat.</title>
        <authorList>
            <person name="Kim C.-H."/>
            <person name="Yoo Y."/>
            <person name="Kim J.-J."/>
        </authorList>
    </citation>
    <scope>NUCLEOTIDE SEQUENCE</scope>
    <source>
        <strain evidence="5">GRR-S6-50</strain>
    </source>
</reference>
<name>A0A9X2J3H5_9SPHN</name>
<dbReference type="Gene3D" id="2.60.40.1180">
    <property type="entry name" value="Golgi alpha-mannosidase II"/>
    <property type="match status" value="1"/>
</dbReference>
<dbReference type="RefSeq" id="WP_252111215.1">
    <property type="nucleotide sequence ID" value="NZ_JAMSHT010000001.1"/>
</dbReference>
<gene>
    <name evidence="5" type="ORF">NDO55_00055</name>
</gene>
<dbReference type="GO" id="GO:0009313">
    <property type="term" value="P:oligosaccharide catabolic process"/>
    <property type="evidence" value="ECO:0007669"/>
    <property type="project" value="TreeGrafter"/>
</dbReference>
<evidence type="ECO:0000259" key="4">
    <source>
        <dbReference type="SMART" id="SM00642"/>
    </source>
</evidence>
<evidence type="ECO:0000256" key="2">
    <source>
        <dbReference type="ARBA" id="ARBA00022801"/>
    </source>
</evidence>
<proteinExistence type="inferred from homology"/>
<dbReference type="InterPro" id="IPR006047">
    <property type="entry name" value="GH13_cat_dom"/>
</dbReference>
<sequence>MSLTDLIKRNESAPREGVDDGQPWWKGAVIYQIYPRSFADSNDDGIGDLPGITQRLDHVARLGADAIWISPFFTSPMLDFGYDVAEFRNVDPIFGTLEDFDALVEKAHGLGIKVIIDQVWSHSSDQHRWFEESRQSRNNPKADWYVWADPKPDGTPPNNWQSIFGGPAWTWDSRRGQYYFHNFLKQQPDLNLHSEAVRDEIIAVARFWLERGVDGFRIDAVTHMFHDAALTDNPPAKNPDKFKARSHDFQDNIYNQAGPGTFRFVHRLRELMDEYGAIFSVAEIGGEDTHEFQHKLTEGEEKLNSVYGFDFLYAQQLTPQVVCDALGRWPGSDGEGWPTWAFENHDAPRAVSRWTTPEHAEAFNRMKLMLFSALRGNIIIYQGEELGLTQVDIPYERLQDPEAIANWPKTLSRDGVRTPIPWEKDATQAGFSGVEPWLPIGPDHPAMAVDQQEGKRGSLLEWTKKVIALRKDHPAIRHGEMSECHAQDSIICFTRSAHGEKLLCAFNTGEGEAAFSLPEGATPVLECGEVGADRLGPFAAIIASLPE</sequence>
<dbReference type="InterPro" id="IPR017853">
    <property type="entry name" value="GH"/>
</dbReference>
<comment type="similarity">
    <text evidence="1">Belongs to the glycosyl hydrolase 13 family.</text>
</comment>
<dbReference type="AlphaFoldDB" id="A0A9X2J3H5"/>
<dbReference type="CDD" id="cd11330">
    <property type="entry name" value="AmyAc_OligoGlu"/>
    <property type="match status" value="1"/>
</dbReference>
<evidence type="ECO:0000313" key="5">
    <source>
        <dbReference type="EMBL" id="MCM8556212.1"/>
    </source>
</evidence>
<evidence type="ECO:0000256" key="3">
    <source>
        <dbReference type="ARBA" id="ARBA00023295"/>
    </source>
</evidence>
<dbReference type="Pfam" id="PF00128">
    <property type="entry name" value="Alpha-amylase"/>
    <property type="match status" value="1"/>
</dbReference>
<organism evidence="5 6">
    <name type="scientific">Sphingomicrobium sediminis</name>
    <dbReference type="NCBI Taxonomy" id="2950949"/>
    <lineage>
        <taxon>Bacteria</taxon>
        <taxon>Pseudomonadati</taxon>
        <taxon>Pseudomonadota</taxon>
        <taxon>Alphaproteobacteria</taxon>
        <taxon>Sphingomonadales</taxon>
        <taxon>Sphingomonadaceae</taxon>
        <taxon>Sphingomicrobium</taxon>
    </lineage>
</organism>
<evidence type="ECO:0000313" key="6">
    <source>
        <dbReference type="Proteomes" id="UP001155128"/>
    </source>
</evidence>
<dbReference type="Gene3D" id="3.20.20.80">
    <property type="entry name" value="Glycosidases"/>
    <property type="match status" value="2"/>
</dbReference>
<dbReference type="Proteomes" id="UP001155128">
    <property type="component" value="Unassembled WGS sequence"/>
</dbReference>
<keyword evidence="2 5" id="KW-0378">Hydrolase</keyword>
<accession>A0A9X2J3H5</accession>
<dbReference type="PANTHER" id="PTHR10357">
    <property type="entry name" value="ALPHA-AMYLASE FAMILY MEMBER"/>
    <property type="match status" value="1"/>
</dbReference>
<dbReference type="GO" id="GO:0004556">
    <property type="term" value="F:alpha-amylase activity"/>
    <property type="evidence" value="ECO:0007669"/>
    <property type="project" value="TreeGrafter"/>
</dbReference>
<keyword evidence="6" id="KW-1185">Reference proteome</keyword>
<dbReference type="FunFam" id="3.90.400.10:FF:000002">
    <property type="entry name" value="Sucrose isomerase"/>
    <property type="match status" value="1"/>
</dbReference>